<dbReference type="Gene3D" id="3.40.50.1820">
    <property type="entry name" value="alpha/beta hydrolase"/>
    <property type="match status" value="1"/>
</dbReference>
<gene>
    <name evidence="2" type="ORF">AB986_07590</name>
</gene>
<dbReference type="InterPro" id="IPR000073">
    <property type="entry name" value="AB_hydrolase_1"/>
</dbReference>
<keyword evidence="3" id="KW-1185">Reference proteome</keyword>
<sequence>MQEKSITLEDGRKLGYWTYGDPTGIPVLLFHGTPGSRVWFKSDDSQAKAMGIYLITTDRPGYGLSEFQKNRTILDWALDIEELTTYLGLVSFSVLGVSGGGAFAAACAYAMPERVQKTALVSSAAPFPEGKAPKDMAKENRRAFFLTKYFPWLMKRANLAQKKVLEKDPDKYIKSILKGNHPHLAEWDRTLLKDKELVELSLYHAKEAYRQGVEGVLYETNLLAKDWGFDVNEINGPVRIWHGEKDTLSPVGEVTKLAQRLPSCEVSLIPEGGHFLTENEELWIDMLAYLKDWKASVVLT</sequence>
<dbReference type="AlphaFoldDB" id="A0A0J6D157"/>
<evidence type="ECO:0000313" key="2">
    <source>
        <dbReference type="EMBL" id="KMM39085.1"/>
    </source>
</evidence>
<feature type="domain" description="AB hydrolase-1" evidence="1">
    <location>
        <begin position="26"/>
        <end position="277"/>
    </location>
</feature>
<dbReference type="EMBL" id="LELK01000001">
    <property type="protein sequence ID" value="KMM39085.1"/>
    <property type="molecule type" value="Genomic_DNA"/>
</dbReference>
<name>A0A0J6D157_9BACL</name>
<dbReference type="PRINTS" id="PR00111">
    <property type="entry name" value="ABHYDROLASE"/>
</dbReference>
<dbReference type="InterPro" id="IPR029058">
    <property type="entry name" value="AB_hydrolase_fold"/>
</dbReference>
<protein>
    <submittedName>
        <fullName evidence="2">Peptidase</fullName>
    </submittedName>
</protein>
<dbReference type="OrthoDB" id="9773293at2"/>
<dbReference type="PANTHER" id="PTHR45763">
    <property type="entry name" value="HYDROLASE, ALPHA/BETA FOLD FAMILY PROTEIN, EXPRESSED-RELATED"/>
    <property type="match status" value="1"/>
</dbReference>
<proteinExistence type="predicted"/>
<dbReference type="SUPFAM" id="SSF53474">
    <property type="entry name" value="alpha/beta-Hydrolases"/>
    <property type="match status" value="1"/>
</dbReference>
<comment type="caution">
    <text evidence="2">The sequence shown here is derived from an EMBL/GenBank/DDBJ whole genome shotgun (WGS) entry which is preliminary data.</text>
</comment>
<accession>A0A0J6D157</accession>
<evidence type="ECO:0000259" key="1">
    <source>
        <dbReference type="Pfam" id="PF00561"/>
    </source>
</evidence>
<dbReference type="Proteomes" id="UP000035996">
    <property type="component" value="Unassembled WGS sequence"/>
</dbReference>
<dbReference type="Pfam" id="PF00561">
    <property type="entry name" value="Abhydrolase_1"/>
    <property type="match status" value="1"/>
</dbReference>
<dbReference type="STRING" id="157733.AB986_07590"/>
<dbReference type="PANTHER" id="PTHR45763:SF46">
    <property type="entry name" value="AB HYDROLASE-1 DOMAIN-CONTAINING PROTEIN"/>
    <property type="match status" value="1"/>
</dbReference>
<dbReference type="RefSeq" id="WP_048310255.1">
    <property type="nucleotide sequence ID" value="NZ_CP119526.1"/>
</dbReference>
<organism evidence="2 3">
    <name type="scientific">Guptibacillus hwajinpoensis</name>
    <dbReference type="NCBI Taxonomy" id="208199"/>
    <lineage>
        <taxon>Bacteria</taxon>
        <taxon>Bacillati</taxon>
        <taxon>Bacillota</taxon>
        <taxon>Bacilli</taxon>
        <taxon>Bacillales</taxon>
        <taxon>Guptibacillaceae</taxon>
        <taxon>Guptibacillus</taxon>
    </lineage>
</organism>
<evidence type="ECO:0000313" key="3">
    <source>
        <dbReference type="Proteomes" id="UP000035996"/>
    </source>
</evidence>
<reference evidence="2" key="1">
    <citation type="submission" date="2015-06" db="EMBL/GenBank/DDBJ databases">
        <authorList>
            <person name="Liu B."/>
            <person name="Wang J."/>
            <person name="Zhu Y."/>
            <person name="Liu G."/>
            <person name="Chen Q."/>
            <person name="Zheng C."/>
            <person name="Che J."/>
            <person name="Ge C."/>
            <person name="Shi H."/>
            <person name="Pan Z."/>
            <person name="Liu X."/>
        </authorList>
    </citation>
    <scope>NUCLEOTIDE SEQUENCE [LARGE SCALE GENOMIC DNA]</scope>
    <source>
        <strain evidence="2">DSM 16346</strain>
    </source>
</reference>